<proteinExistence type="predicted"/>
<feature type="transmembrane region" description="Helical" evidence="2">
    <location>
        <begin position="294"/>
        <end position="314"/>
    </location>
</feature>
<dbReference type="Gene3D" id="1.20.120.1760">
    <property type="match status" value="1"/>
</dbReference>
<feature type="transmembrane region" description="Helical" evidence="2">
    <location>
        <begin position="92"/>
        <end position="117"/>
    </location>
</feature>
<sequence length="372" mass="42475">MISYFAMNITCNGKFISILCSAVVVAFFVAMDTHLYFTLQKTSLVHQDPPVPGKWSPFKPLSMKLILTDPYNHYVMGPSAEYFDEITGFSKVLYFITPNMISITHVITSIISAKLVASESLAKRRFGILLYQFRSWLDDLDGVVFRSHNNQSGSYRSNHNTLGYYVDIYSDIVGGIALMFGVLFYLYKSLPVCNGNKNYTPLPLTKPQESKNGSTSPVPNNSPNRKFNFNILSVFGSSERPVHGYTKKFIFYKVLCVGLCIAIASGTWDKVVEKYTYLYQTDLKDPVLEEFLTFFQYLGYIIIFVINLLSFIHINQHFCILPLINGEICLIKYFHVVKCKIVLKKKLELENSKKIKRRTLLVLEYSILSSEA</sequence>
<dbReference type="InterPro" id="IPR043130">
    <property type="entry name" value="CDP-OH_PTrfase_TM_dom"/>
</dbReference>
<feature type="transmembrane region" description="Helical" evidence="2">
    <location>
        <begin position="168"/>
        <end position="187"/>
    </location>
</feature>
<protein>
    <submittedName>
        <fullName evidence="3">CPESY-like protein</fullName>
    </submittedName>
</protein>
<evidence type="ECO:0000313" key="3">
    <source>
        <dbReference type="EMBL" id="WAQ97747.1"/>
    </source>
</evidence>
<dbReference type="EMBL" id="CP111014">
    <property type="protein sequence ID" value="WAQ97747.1"/>
    <property type="molecule type" value="Genomic_DNA"/>
</dbReference>
<evidence type="ECO:0000256" key="1">
    <source>
        <dbReference type="SAM" id="MobiDB-lite"/>
    </source>
</evidence>
<keyword evidence="2" id="KW-1133">Transmembrane helix</keyword>
<feature type="region of interest" description="Disordered" evidence="1">
    <location>
        <begin position="203"/>
        <end position="222"/>
    </location>
</feature>
<organism evidence="3 4">
    <name type="scientific">Mya arenaria</name>
    <name type="common">Soft-shell clam</name>
    <dbReference type="NCBI Taxonomy" id="6604"/>
    <lineage>
        <taxon>Eukaryota</taxon>
        <taxon>Metazoa</taxon>
        <taxon>Spiralia</taxon>
        <taxon>Lophotrochozoa</taxon>
        <taxon>Mollusca</taxon>
        <taxon>Bivalvia</taxon>
        <taxon>Autobranchia</taxon>
        <taxon>Heteroconchia</taxon>
        <taxon>Euheterodonta</taxon>
        <taxon>Imparidentia</taxon>
        <taxon>Neoheterodontei</taxon>
        <taxon>Myida</taxon>
        <taxon>Myoidea</taxon>
        <taxon>Myidae</taxon>
        <taxon>Mya</taxon>
    </lineage>
</organism>
<feature type="transmembrane region" description="Helical" evidence="2">
    <location>
        <begin position="250"/>
        <end position="268"/>
    </location>
</feature>
<gene>
    <name evidence="3" type="ORF">MAR_022120</name>
</gene>
<feature type="compositionally biased region" description="Polar residues" evidence="1">
    <location>
        <begin position="210"/>
        <end position="222"/>
    </location>
</feature>
<evidence type="ECO:0000256" key="2">
    <source>
        <dbReference type="SAM" id="Phobius"/>
    </source>
</evidence>
<evidence type="ECO:0000313" key="4">
    <source>
        <dbReference type="Proteomes" id="UP001164746"/>
    </source>
</evidence>
<dbReference type="Proteomes" id="UP001164746">
    <property type="component" value="Chromosome 3"/>
</dbReference>
<reference evidence="3" key="1">
    <citation type="submission" date="2022-11" db="EMBL/GenBank/DDBJ databases">
        <title>Centuries of genome instability and evolution in soft-shell clam transmissible cancer (bioRxiv).</title>
        <authorList>
            <person name="Hart S.F.M."/>
            <person name="Yonemitsu M.A."/>
            <person name="Giersch R.M."/>
            <person name="Beal B.F."/>
            <person name="Arriagada G."/>
            <person name="Davis B.W."/>
            <person name="Ostrander E.A."/>
            <person name="Goff S.P."/>
            <person name="Metzger M.J."/>
        </authorList>
    </citation>
    <scope>NUCLEOTIDE SEQUENCE</scope>
    <source>
        <strain evidence="3">MELC-2E11</strain>
        <tissue evidence="3">Siphon/mantle</tissue>
    </source>
</reference>
<name>A0ABY7DJB3_MYAAR</name>
<accession>A0ABY7DJB3</accession>
<keyword evidence="2" id="KW-0472">Membrane</keyword>
<keyword evidence="4" id="KW-1185">Reference proteome</keyword>
<keyword evidence="2" id="KW-0812">Transmembrane</keyword>
<feature type="transmembrane region" description="Helical" evidence="2">
    <location>
        <begin position="15"/>
        <end position="37"/>
    </location>
</feature>